<comment type="caution">
    <text evidence="3">The sequence shown here is derived from an EMBL/GenBank/DDBJ whole genome shotgun (WGS) entry which is preliminary data.</text>
</comment>
<dbReference type="SUPFAM" id="SSF56529">
    <property type="entry name" value="FAH"/>
    <property type="match status" value="1"/>
</dbReference>
<evidence type="ECO:0000256" key="1">
    <source>
        <dbReference type="ARBA" id="ARBA00023239"/>
    </source>
</evidence>
<dbReference type="Gene3D" id="3.90.850.10">
    <property type="entry name" value="Fumarylacetoacetase-like, C-terminal domain"/>
    <property type="match status" value="1"/>
</dbReference>
<gene>
    <name evidence="3" type="ORF">L687_07720</name>
</gene>
<dbReference type="EMBL" id="ATAO01000228">
    <property type="protein sequence ID" value="EQM73156.1"/>
    <property type="molecule type" value="Genomic_DNA"/>
</dbReference>
<name>T5KE45_MICMQ</name>
<dbReference type="InterPro" id="IPR036663">
    <property type="entry name" value="Fumarylacetoacetase_C_sf"/>
</dbReference>
<proteinExistence type="predicted"/>
<dbReference type="PANTHER" id="PTHR30143:SF0">
    <property type="entry name" value="2-KETO-4-PENTENOATE HYDRATASE"/>
    <property type="match status" value="1"/>
</dbReference>
<dbReference type="InterPro" id="IPR050772">
    <property type="entry name" value="Hydratase-Decarb/MhpD_sf"/>
</dbReference>
<keyword evidence="1" id="KW-0456">Lyase</keyword>
<dbReference type="GO" id="GO:0008684">
    <property type="term" value="F:2-oxopent-4-enoate hydratase activity"/>
    <property type="evidence" value="ECO:0007669"/>
    <property type="project" value="TreeGrafter"/>
</dbReference>
<dbReference type="GO" id="GO:0005737">
    <property type="term" value="C:cytoplasm"/>
    <property type="evidence" value="ECO:0007669"/>
    <property type="project" value="TreeGrafter"/>
</dbReference>
<dbReference type="RefSeq" id="WP_021201464.1">
    <property type="nucleotide sequence ID" value="NZ_ATAO01000228.1"/>
</dbReference>
<accession>T5KE45</accession>
<evidence type="ECO:0000313" key="3">
    <source>
        <dbReference type="EMBL" id="EQM73156.1"/>
    </source>
</evidence>
<dbReference type="PANTHER" id="PTHR30143">
    <property type="entry name" value="ACID HYDRATASE"/>
    <property type="match status" value="1"/>
</dbReference>
<reference evidence="3 4" key="1">
    <citation type="journal article" date="2013" name="Genome Announc.">
        <title>Whole-genome sequences of five oyster-associated bacteria show potential for crude oil hydrocarbon degradation.</title>
        <authorList>
            <person name="Chauhan A."/>
            <person name="Green S."/>
            <person name="Pathak A."/>
            <person name="Thomas J."/>
            <person name="Venkatramanan R."/>
        </authorList>
    </citation>
    <scope>NUCLEOTIDE SEQUENCE [LARGE SCALE GENOMIC DNA]</scope>
    <source>
        <strain evidence="3 4">MF109</strain>
    </source>
</reference>
<dbReference type="AlphaFoldDB" id="T5KE45"/>
<dbReference type="Pfam" id="PF01557">
    <property type="entry name" value="FAA_hydrolase"/>
    <property type="match status" value="1"/>
</dbReference>
<protein>
    <recommendedName>
        <fullName evidence="2">Fumarylacetoacetase-like C-terminal domain-containing protein</fullName>
    </recommendedName>
</protein>
<evidence type="ECO:0000259" key="2">
    <source>
        <dbReference type="Pfam" id="PF01557"/>
    </source>
</evidence>
<organism evidence="3 4">
    <name type="scientific">Microbacterium maritypicum MF109</name>
    <dbReference type="NCBI Taxonomy" id="1333857"/>
    <lineage>
        <taxon>Bacteria</taxon>
        <taxon>Bacillati</taxon>
        <taxon>Actinomycetota</taxon>
        <taxon>Actinomycetes</taxon>
        <taxon>Micrococcales</taxon>
        <taxon>Microbacteriaceae</taxon>
        <taxon>Microbacterium</taxon>
    </lineage>
</organism>
<dbReference type="Proteomes" id="UP000016033">
    <property type="component" value="Unassembled WGS sequence"/>
</dbReference>
<feature type="domain" description="Fumarylacetoacetase-like C-terminal" evidence="2">
    <location>
        <begin position="82"/>
        <end position="260"/>
    </location>
</feature>
<dbReference type="PATRIC" id="fig|1333857.3.peg.3563"/>
<dbReference type="InterPro" id="IPR011234">
    <property type="entry name" value="Fumarylacetoacetase-like_C"/>
</dbReference>
<sequence length="280" mass="29281">MTGLPESDGVRAADERLRRAAESGHPCAPVRDLLGETDQDAAYAVQSLGIARRLDEGRRVVGRKIGLTSPAVQTQLGVDSPDYGVLLDDMMFADREPIDLARFLQPRAEAEVAFVLGSDLDSPTTHVADVIRATEFVLPAIEVVDSRVAGWDIRITDTIADNASSGAVVLGTTPRRLDGFDLTALAMTLDREGRPVSTGSGAACLGSPVIAVAWLAREVARRGQPLRAGEVLLSGALGPMVDATAGVYRARLDGLGEVRADFFGTASGRASGTSSEGAAA</sequence>
<evidence type="ECO:0000313" key="4">
    <source>
        <dbReference type="Proteomes" id="UP000016033"/>
    </source>
</evidence>